<accession>A0AAD7WTQ2</accession>
<dbReference type="EMBL" id="JAINUG010000034">
    <property type="protein sequence ID" value="KAJ8408718.1"/>
    <property type="molecule type" value="Genomic_DNA"/>
</dbReference>
<keyword evidence="3" id="KW-1185">Reference proteome</keyword>
<protein>
    <submittedName>
        <fullName evidence="2">Uncharacterized protein</fullName>
    </submittedName>
</protein>
<reference evidence="2" key="1">
    <citation type="journal article" date="2023" name="Science">
        <title>Genome structures resolve the early diversification of teleost fishes.</title>
        <authorList>
            <person name="Parey E."/>
            <person name="Louis A."/>
            <person name="Montfort J."/>
            <person name="Bouchez O."/>
            <person name="Roques C."/>
            <person name="Iampietro C."/>
            <person name="Lluch J."/>
            <person name="Castinel A."/>
            <person name="Donnadieu C."/>
            <person name="Desvignes T."/>
            <person name="Floi Bucao C."/>
            <person name="Jouanno E."/>
            <person name="Wen M."/>
            <person name="Mejri S."/>
            <person name="Dirks R."/>
            <person name="Jansen H."/>
            <person name="Henkel C."/>
            <person name="Chen W.J."/>
            <person name="Zahm M."/>
            <person name="Cabau C."/>
            <person name="Klopp C."/>
            <person name="Thompson A.W."/>
            <person name="Robinson-Rechavi M."/>
            <person name="Braasch I."/>
            <person name="Lecointre G."/>
            <person name="Bobe J."/>
            <person name="Postlethwait J.H."/>
            <person name="Berthelot C."/>
            <person name="Roest Crollius H."/>
            <person name="Guiguen Y."/>
        </authorList>
    </citation>
    <scope>NUCLEOTIDE SEQUENCE</scope>
    <source>
        <strain evidence="2">NC1722</strain>
    </source>
</reference>
<sequence>MLPDRRPSPVLVLSYPDIPVETRRAGRGVTRWRRNVPDPGRINFPSVGPVMYGAERGDRAGGGGGPTLWDAARGSSAPRSAEPGPTRPGTN</sequence>
<organism evidence="2 3">
    <name type="scientific">Aldrovandia affinis</name>
    <dbReference type="NCBI Taxonomy" id="143900"/>
    <lineage>
        <taxon>Eukaryota</taxon>
        <taxon>Metazoa</taxon>
        <taxon>Chordata</taxon>
        <taxon>Craniata</taxon>
        <taxon>Vertebrata</taxon>
        <taxon>Euteleostomi</taxon>
        <taxon>Actinopterygii</taxon>
        <taxon>Neopterygii</taxon>
        <taxon>Teleostei</taxon>
        <taxon>Notacanthiformes</taxon>
        <taxon>Halosauridae</taxon>
        <taxon>Aldrovandia</taxon>
    </lineage>
</organism>
<name>A0AAD7WTQ2_9TELE</name>
<feature type="region of interest" description="Disordered" evidence="1">
    <location>
        <begin position="53"/>
        <end position="91"/>
    </location>
</feature>
<proteinExistence type="predicted"/>
<evidence type="ECO:0000313" key="3">
    <source>
        <dbReference type="Proteomes" id="UP001221898"/>
    </source>
</evidence>
<comment type="caution">
    <text evidence="2">The sequence shown here is derived from an EMBL/GenBank/DDBJ whole genome shotgun (WGS) entry which is preliminary data.</text>
</comment>
<evidence type="ECO:0000313" key="2">
    <source>
        <dbReference type="EMBL" id="KAJ8408718.1"/>
    </source>
</evidence>
<dbReference type="AlphaFoldDB" id="A0AAD7WTQ2"/>
<gene>
    <name evidence="2" type="ORF">AAFF_G00253530</name>
</gene>
<evidence type="ECO:0000256" key="1">
    <source>
        <dbReference type="SAM" id="MobiDB-lite"/>
    </source>
</evidence>
<dbReference type="Proteomes" id="UP001221898">
    <property type="component" value="Unassembled WGS sequence"/>
</dbReference>